<dbReference type="GO" id="GO:0008234">
    <property type="term" value="F:cysteine-type peptidase activity"/>
    <property type="evidence" value="ECO:0007669"/>
    <property type="project" value="InterPro"/>
</dbReference>
<reference evidence="3 4" key="1">
    <citation type="submission" date="2019-08" db="EMBL/GenBank/DDBJ databases">
        <title>Genome of Luteibaculum oceani JCM 18817.</title>
        <authorList>
            <person name="Bowman J.P."/>
        </authorList>
    </citation>
    <scope>NUCLEOTIDE SEQUENCE [LARGE SCALE GENOMIC DNA]</scope>
    <source>
        <strain evidence="3 4">JCM 18817</strain>
    </source>
</reference>
<gene>
    <name evidence="3" type="primary">porU</name>
    <name evidence="3" type="ORF">FRX97_08335</name>
</gene>
<evidence type="ECO:0000256" key="1">
    <source>
        <dbReference type="ARBA" id="ARBA00022729"/>
    </source>
</evidence>
<dbReference type="InterPro" id="IPR029030">
    <property type="entry name" value="Caspase-like_dom_sf"/>
</dbReference>
<protein>
    <submittedName>
        <fullName evidence="3">Type IX secretion system sortase PorU</fullName>
    </submittedName>
</protein>
<comment type="caution">
    <text evidence="3">The sequence shown here is derived from an EMBL/GenBank/DDBJ whole genome shotgun (WGS) entry which is preliminary data.</text>
</comment>
<dbReference type="InterPro" id="IPR001769">
    <property type="entry name" value="Gingipain"/>
</dbReference>
<dbReference type="Gene3D" id="2.60.40.4070">
    <property type="match status" value="1"/>
</dbReference>
<dbReference type="Gene3D" id="3.40.50.10390">
    <property type="entry name" value="Gingipain r, domain 1"/>
    <property type="match status" value="1"/>
</dbReference>
<dbReference type="Proteomes" id="UP000321168">
    <property type="component" value="Unassembled WGS sequence"/>
</dbReference>
<dbReference type="Gene3D" id="3.40.50.1460">
    <property type="match status" value="1"/>
</dbReference>
<keyword evidence="1" id="KW-0732">Signal</keyword>
<dbReference type="InterPro" id="IPR026444">
    <property type="entry name" value="Secre_tail"/>
</dbReference>
<sequence>MLRIFKKLTFIIISFFPLLAVNMSVLANSLDKWGNPFVERFIDGDEGYKDAQRKSNHTSVLSSGNWAKLRISKSGIHGISYSFLLNNGFINGPIESSKIGVFGFGASFLDYSSSVSRPADLPELPIKMLDGGDGVFGPGDKLYFYADGPTKLAINNGSPVHTSNTFSRSSYYFISSDKGTGKRLESNFETAPNNVVASMDSYVYYSFHERDLENIGRTGRRMYGEAFEFVQNQTFSIPTKTSVDGAQVNLRIAGASHSKLATSTFKFNFLGREETVTLSSISSGSYDLAHRFVKDYNLQNINNNALNVNIELIKGSGDVKAWLDYIAISYPSRELPLAGTPMLIAGTISDTGVILLQDFLNPNSEYWDISDPVNPKIIAEFDNNGFNSWFISNNKTNKIVAYDGVNSLNPIWEGRVPNQNIHEIAEVDYIIIHPTSLQAPANRLASFHQSRGLDVVTVDVNKIYTEFSSGAKSDIGIRDFLRYVWKKDTDKLKYALLLGDGSYVNLDGFEENTNLLPTYQSANSERETSSYVSDDFYGMLEDLEGGDQGINPVPGSKDIRRSDMDIAIGRFPVTTVLQANQLIDKIERYTLGSADEIYGDWRNLTAFVADDLDGNFAPTEDFHVEDANILTEWITDNYPEFYTHKFYMDAYPQVTTPGGSRYPAINKLIKDRVQDGLLLLNYTGHGGEVGWAHERILDIGTINGWTNSYKMPIMVTATCEFSKFDDYDRVSAGELCLLNPNGGAIVMLSTTRIVYADDNFRLNQDFVEQFFSRANSTGVVRIGDVYKDSKRQYVASSSVGINHLNFSLLGDPALEIAFPKHKVVTTEINDKPLNSDTLSALSVVKLKGEVRDHQDLVLTDFNGEVEVQVFDKAITQQTLGNDNPSLKKSFKVRNSLIYKGVASVNNGEFEITFVVPKDIRLNVGAGLIQYYAKSENADANGALKNINVGGISSNPLVDDQGPQIDLYLNNLDFVSGDATGENSNLLAFLSDESGINTTGAGIGHDIIAFIDGDIKNAITLNEFYKATLDTYKEGTISYPLEGVSEGSHTLTLRAWDSNNNPGEAKINFLVRNSSKPFLEELLVYPNPAADRATFEFTHNQGGYASEATLEVFDLMGRRVAGKIWKLEPQEKGTATYTWEIKSSGSNTINPGTYVYRVTLNSESGETAVKSSKLLIVR</sequence>
<evidence type="ECO:0000313" key="4">
    <source>
        <dbReference type="Proteomes" id="UP000321168"/>
    </source>
</evidence>
<name>A0A5C6UYG0_9FLAO</name>
<dbReference type="Pfam" id="PF01364">
    <property type="entry name" value="Peptidase_C25"/>
    <property type="match status" value="1"/>
</dbReference>
<dbReference type="EMBL" id="VORB01000007">
    <property type="protein sequence ID" value="TXC78327.1"/>
    <property type="molecule type" value="Genomic_DNA"/>
</dbReference>
<accession>A0A5C6UYG0</accession>
<dbReference type="AlphaFoldDB" id="A0A5C6UYG0"/>
<dbReference type="SUPFAM" id="SSF52129">
    <property type="entry name" value="Caspase-like"/>
    <property type="match status" value="1"/>
</dbReference>
<proteinExistence type="predicted"/>
<keyword evidence="4" id="KW-1185">Reference proteome</keyword>
<organism evidence="3 4">
    <name type="scientific">Luteibaculum oceani</name>
    <dbReference type="NCBI Taxonomy" id="1294296"/>
    <lineage>
        <taxon>Bacteria</taxon>
        <taxon>Pseudomonadati</taxon>
        <taxon>Bacteroidota</taxon>
        <taxon>Flavobacteriia</taxon>
        <taxon>Flavobacteriales</taxon>
        <taxon>Luteibaculaceae</taxon>
        <taxon>Luteibaculum</taxon>
    </lineage>
</organism>
<dbReference type="CDD" id="cd02258">
    <property type="entry name" value="Peptidase_C25_N"/>
    <property type="match status" value="1"/>
</dbReference>
<dbReference type="NCBIfam" id="TIGR04183">
    <property type="entry name" value="Por_Secre_tail"/>
    <property type="match status" value="1"/>
</dbReference>
<dbReference type="OrthoDB" id="9809780at2"/>
<feature type="domain" description="Gingipain" evidence="2">
    <location>
        <begin position="429"/>
        <end position="815"/>
    </location>
</feature>
<dbReference type="GO" id="GO:0006508">
    <property type="term" value="P:proteolysis"/>
    <property type="evidence" value="ECO:0007669"/>
    <property type="project" value="InterPro"/>
</dbReference>
<dbReference type="NCBIfam" id="NF033707">
    <property type="entry name" value="T9SS_sortase"/>
    <property type="match status" value="1"/>
</dbReference>
<evidence type="ECO:0000259" key="2">
    <source>
        <dbReference type="Pfam" id="PF01364"/>
    </source>
</evidence>
<dbReference type="InterPro" id="IPR029031">
    <property type="entry name" value="Gingipain_N_sf"/>
</dbReference>
<evidence type="ECO:0000313" key="3">
    <source>
        <dbReference type="EMBL" id="TXC78327.1"/>
    </source>
</evidence>